<organism evidence="1 2">
    <name type="scientific">Cylicostephanus goldi</name>
    <name type="common">Nematode worm</name>
    <dbReference type="NCBI Taxonomy" id="71465"/>
    <lineage>
        <taxon>Eukaryota</taxon>
        <taxon>Metazoa</taxon>
        <taxon>Ecdysozoa</taxon>
        <taxon>Nematoda</taxon>
        <taxon>Chromadorea</taxon>
        <taxon>Rhabditida</taxon>
        <taxon>Rhabditina</taxon>
        <taxon>Rhabditomorpha</taxon>
        <taxon>Strongyloidea</taxon>
        <taxon>Strongylidae</taxon>
        <taxon>Cylicostephanus</taxon>
    </lineage>
</organism>
<proteinExistence type="predicted"/>
<sequence length="108" mass="12756">MHHRRLCPRRTMARIKKKKKKLLLSCMLLTFAHAAIMLTETWAATSCQRILDHERHARSVGVLWQKMQRLRNLFCHFSGKFVMLINARLVMTVRSKMNVFVNTIPITH</sequence>
<reference evidence="1 2" key="1">
    <citation type="submission" date="2018-11" db="EMBL/GenBank/DDBJ databases">
        <authorList>
            <consortium name="Pathogen Informatics"/>
        </authorList>
    </citation>
    <scope>NUCLEOTIDE SEQUENCE [LARGE SCALE GENOMIC DNA]</scope>
</reference>
<accession>A0A3P7MNN8</accession>
<evidence type="ECO:0000313" key="1">
    <source>
        <dbReference type="EMBL" id="VDN31215.1"/>
    </source>
</evidence>
<evidence type="ECO:0000313" key="2">
    <source>
        <dbReference type="Proteomes" id="UP000271889"/>
    </source>
</evidence>
<gene>
    <name evidence="1" type="ORF">CGOC_LOCUS11755</name>
</gene>
<name>A0A3P7MNN8_CYLGO</name>
<dbReference type="Proteomes" id="UP000271889">
    <property type="component" value="Unassembled WGS sequence"/>
</dbReference>
<dbReference type="EMBL" id="UYRV01118535">
    <property type="protein sequence ID" value="VDN31215.1"/>
    <property type="molecule type" value="Genomic_DNA"/>
</dbReference>
<keyword evidence="2" id="KW-1185">Reference proteome</keyword>
<dbReference type="AlphaFoldDB" id="A0A3P7MNN8"/>
<protein>
    <submittedName>
        <fullName evidence="1">Uncharacterized protein</fullName>
    </submittedName>
</protein>